<evidence type="ECO:0000256" key="3">
    <source>
        <dbReference type="ARBA" id="ARBA00011738"/>
    </source>
</evidence>
<comment type="cofactor">
    <cofactor evidence="12">
        <name>Mn(2+)</name>
        <dbReference type="ChEBI" id="CHEBI:29035"/>
    </cofactor>
    <cofactor evidence="12">
        <name>Fe(2+)</name>
        <dbReference type="ChEBI" id="CHEBI:29033"/>
    </cofactor>
    <text evidence="12">Binds 1 Mn(2+) or Fe(2+) ion per subunit.</text>
</comment>
<dbReference type="CDD" id="cd07153">
    <property type="entry name" value="Fur_like"/>
    <property type="match status" value="1"/>
</dbReference>
<dbReference type="STRING" id="656024.FsymDg_3395"/>
<feature type="region of interest" description="Disordered" evidence="13">
    <location>
        <begin position="1"/>
        <end position="39"/>
    </location>
</feature>
<organism evidence="14 15">
    <name type="scientific">Candidatus Protofrankia datiscae</name>
    <dbReference type="NCBI Taxonomy" id="2716812"/>
    <lineage>
        <taxon>Bacteria</taxon>
        <taxon>Bacillati</taxon>
        <taxon>Actinomycetota</taxon>
        <taxon>Actinomycetes</taxon>
        <taxon>Frankiales</taxon>
        <taxon>Frankiaceae</taxon>
        <taxon>Protofrankia</taxon>
    </lineage>
</organism>
<evidence type="ECO:0000256" key="6">
    <source>
        <dbReference type="ARBA" id="ARBA00022723"/>
    </source>
</evidence>
<dbReference type="GO" id="GO:0008270">
    <property type="term" value="F:zinc ion binding"/>
    <property type="evidence" value="ECO:0007669"/>
    <property type="project" value="TreeGrafter"/>
</dbReference>
<accession>F8B0Q6</accession>
<keyword evidence="15" id="KW-1185">Reference proteome</keyword>
<evidence type="ECO:0000256" key="1">
    <source>
        <dbReference type="ARBA" id="ARBA00004496"/>
    </source>
</evidence>
<keyword evidence="4" id="KW-0963">Cytoplasm</keyword>
<dbReference type="GO" id="GO:0045892">
    <property type="term" value="P:negative regulation of DNA-templated transcription"/>
    <property type="evidence" value="ECO:0007669"/>
    <property type="project" value="TreeGrafter"/>
</dbReference>
<evidence type="ECO:0000256" key="11">
    <source>
        <dbReference type="PIRSR" id="PIRSR602481-1"/>
    </source>
</evidence>
<dbReference type="Gene3D" id="3.30.1490.190">
    <property type="match status" value="1"/>
</dbReference>
<dbReference type="PANTHER" id="PTHR33202:SF2">
    <property type="entry name" value="FERRIC UPTAKE REGULATION PROTEIN"/>
    <property type="match status" value="1"/>
</dbReference>
<evidence type="ECO:0000313" key="14">
    <source>
        <dbReference type="EMBL" id="AEH10691.1"/>
    </source>
</evidence>
<reference evidence="14 15" key="1">
    <citation type="submission" date="2011-05" db="EMBL/GenBank/DDBJ databases">
        <title>Complete sequence of chromosome of Frankia symbiont of Datisca glomerata.</title>
        <authorList>
            <consortium name="US DOE Joint Genome Institute"/>
            <person name="Lucas S."/>
            <person name="Han J."/>
            <person name="Lapidus A."/>
            <person name="Cheng J.-F."/>
            <person name="Goodwin L."/>
            <person name="Pitluck S."/>
            <person name="Peters L."/>
            <person name="Mikhailova N."/>
            <person name="Chertkov O."/>
            <person name="Teshima H."/>
            <person name="Han C."/>
            <person name="Tapia R."/>
            <person name="Land M."/>
            <person name="Hauser L."/>
            <person name="Kyrpides N."/>
            <person name="Ivanova N."/>
            <person name="Pagani I."/>
            <person name="Berry A."/>
            <person name="Pawlowski K."/>
            <person name="Persson T."/>
            <person name="Vanden Heuvel B."/>
            <person name="Benson D."/>
            <person name="Woyke T."/>
        </authorList>
    </citation>
    <scope>NUCLEOTIDE SEQUENCE [LARGE SCALE GENOMIC DNA]</scope>
    <source>
        <strain evidence="15">4085684</strain>
    </source>
</reference>
<comment type="cofactor">
    <cofactor evidence="11">
        <name>Zn(2+)</name>
        <dbReference type="ChEBI" id="CHEBI:29105"/>
    </cofactor>
    <text evidence="11">Binds 1 zinc ion per subunit.</text>
</comment>
<feature type="binding site" evidence="11">
    <location>
        <position position="117"/>
    </location>
    <ligand>
        <name>Zn(2+)</name>
        <dbReference type="ChEBI" id="CHEBI:29105"/>
    </ligand>
</feature>
<dbReference type="InterPro" id="IPR036388">
    <property type="entry name" value="WH-like_DNA-bd_sf"/>
</dbReference>
<sequence>MPTDDVHASDESDTRDARREPQRWRRSRGPRPPRDTPQRRTVLAALTAAAGGFRSAQALHEQIRASGHHIGLTTTYRILYDLVGDAIVDTIRGEDGQQLFHLTRTTGHHHHLVCRSCGHSIDVASDTVETWAADLAAAHGFADLNHAIGECQVNGVAGDVGATCGPLR</sequence>
<dbReference type="GO" id="GO:0005829">
    <property type="term" value="C:cytosol"/>
    <property type="evidence" value="ECO:0007669"/>
    <property type="project" value="TreeGrafter"/>
</dbReference>
<protein>
    <submittedName>
        <fullName evidence="14">Ferric uptake regulator, Fur family</fullName>
    </submittedName>
</protein>
<feature type="binding site" evidence="12">
    <location>
        <position position="108"/>
    </location>
    <ligand>
        <name>Fe cation</name>
        <dbReference type="ChEBI" id="CHEBI:24875"/>
    </ligand>
</feature>
<dbReference type="InterPro" id="IPR043135">
    <property type="entry name" value="Fur_C"/>
</dbReference>
<evidence type="ECO:0000256" key="4">
    <source>
        <dbReference type="ARBA" id="ARBA00022490"/>
    </source>
</evidence>
<dbReference type="GO" id="GO:0003700">
    <property type="term" value="F:DNA-binding transcription factor activity"/>
    <property type="evidence" value="ECO:0007669"/>
    <property type="project" value="InterPro"/>
</dbReference>
<dbReference type="Gene3D" id="1.10.10.10">
    <property type="entry name" value="Winged helix-like DNA-binding domain superfamily/Winged helix DNA-binding domain"/>
    <property type="match status" value="1"/>
</dbReference>
<name>F8B0Q6_9ACTN</name>
<dbReference type="InterPro" id="IPR002481">
    <property type="entry name" value="FUR"/>
</dbReference>
<evidence type="ECO:0000256" key="12">
    <source>
        <dbReference type="PIRSR" id="PIRSR602481-2"/>
    </source>
</evidence>
<dbReference type="eggNOG" id="COG0735">
    <property type="taxonomic scope" value="Bacteria"/>
</dbReference>
<keyword evidence="5" id="KW-0678">Repressor</keyword>
<keyword evidence="7 11" id="KW-0862">Zinc</keyword>
<evidence type="ECO:0000313" key="15">
    <source>
        <dbReference type="Proteomes" id="UP000001549"/>
    </source>
</evidence>
<gene>
    <name evidence="14" type="ordered locus">FsymDg_3395</name>
</gene>
<evidence type="ECO:0000256" key="8">
    <source>
        <dbReference type="ARBA" id="ARBA00023015"/>
    </source>
</evidence>
<dbReference type="KEGG" id="fsy:FsymDg_3395"/>
<dbReference type="GO" id="GO:1900376">
    <property type="term" value="P:regulation of secondary metabolite biosynthetic process"/>
    <property type="evidence" value="ECO:0007669"/>
    <property type="project" value="TreeGrafter"/>
</dbReference>
<dbReference type="Proteomes" id="UP000001549">
    <property type="component" value="Chromosome"/>
</dbReference>
<feature type="binding site" evidence="12">
    <location>
        <position position="146"/>
    </location>
    <ligand>
        <name>Fe cation</name>
        <dbReference type="ChEBI" id="CHEBI:24875"/>
    </ligand>
</feature>
<keyword evidence="10" id="KW-0804">Transcription</keyword>
<comment type="similarity">
    <text evidence="2">Belongs to the Fur family.</text>
</comment>
<dbReference type="EMBL" id="CP002801">
    <property type="protein sequence ID" value="AEH10691.1"/>
    <property type="molecule type" value="Genomic_DNA"/>
</dbReference>
<feature type="binding site" evidence="11">
    <location>
        <position position="114"/>
    </location>
    <ligand>
        <name>Zn(2+)</name>
        <dbReference type="ChEBI" id="CHEBI:29105"/>
    </ligand>
</feature>
<keyword evidence="8" id="KW-0805">Transcription regulation</keyword>
<dbReference type="GO" id="GO:0000976">
    <property type="term" value="F:transcription cis-regulatory region binding"/>
    <property type="evidence" value="ECO:0007669"/>
    <property type="project" value="TreeGrafter"/>
</dbReference>
<evidence type="ECO:0000256" key="2">
    <source>
        <dbReference type="ARBA" id="ARBA00007957"/>
    </source>
</evidence>
<comment type="subcellular location">
    <subcellularLocation>
        <location evidence="1">Cytoplasm</location>
    </subcellularLocation>
</comment>
<keyword evidence="12" id="KW-0408">Iron</keyword>
<dbReference type="SUPFAM" id="SSF46785">
    <property type="entry name" value="Winged helix' DNA-binding domain"/>
    <property type="match status" value="1"/>
</dbReference>
<dbReference type="HOGENOM" id="CLU_096072_5_0_11"/>
<keyword evidence="9" id="KW-0238">DNA-binding</keyword>
<evidence type="ECO:0000256" key="13">
    <source>
        <dbReference type="SAM" id="MobiDB-lite"/>
    </source>
</evidence>
<dbReference type="AlphaFoldDB" id="F8B0Q6"/>
<dbReference type="PANTHER" id="PTHR33202">
    <property type="entry name" value="ZINC UPTAKE REGULATION PROTEIN"/>
    <property type="match status" value="1"/>
</dbReference>
<proteinExistence type="inferred from homology"/>
<comment type="subunit">
    <text evidence="3">Homodimer.</text>
</comment>
<evidence type="ECO:0000256" key="9">
    <source>
        <dbReference type="ARBA" id="ARBA00023125"/>
    </source>
</evidence>
<dbReference type="Pfam" id="PF01475">
    <property type="entry name" value="FUR"/>
    <property type="match status" value="1"/>
</dbReference>
<dbReference type="InterPro" id="IPR036390">
    <property type="entry name" value="WH_DNA-bd_sf"/>
</dbReference>
<evidence type="ECO:0000256" key="10">
    <source>
        <dbReference type="ARBA" id="ARBA00023163"/>
    </source>
</evidence>
<feature type="binding site" evidence="12">
    <location>
        <position position="129"/>
    </location>
    <ligand>
        <name>Fe cation</name>
        <dbReference type="ChEBI" id="CHEBI:24875"/>
    </ligand>
</feature>
<keyword evidence="6 11" id="KW-0479">Metal-binding</keyword>
<evidence type="ECO:0000256" key="5">
    <source>
        <dbReference type="ARBA" id="ARBA00022491"/>
    </source>
</evidence>
<feature type="compositionally biased region" description="Basic and acidic residues" evidence="13">
    <location>
        <begin position="1"/>
        <end position="23"/>
    </location>
</feature>
<evidence type="ECO:0000256" key="7">
    <source>
        <dbReference type="ARBA" id="ARBA00022833"/>
    </source>
</evidence>